<dbReference type="PANTHER" id="PTHR22946">
    <property type="entry name" value="DIENELACTONE HYDROLASE DOMAIN-CONTAINING PROTEIN-RELATED"/>
    <property type="match status" value="1"/>
</dbReference>
<sequence length="279" mass="29967">MYGAFGPEGQRMREQLWLLPSGDNSIALRATVFRPASTLTQRFPLVVINHGTSEASRLSVSMPVYYWLSRWFVDRGYAVVLPQRRGHGSTGGELVESVGSCADPDHFQSGLTAADDIGAAVDYMTHQPFVDPTRILVVGVSTGGWASLALAAKRPDLVSAVVNFAGGRGGHAWGRSNSVCGVDKLVIAAHDFARTARAPTLWLYASNDSYFGPALAAKMAAAWKDGGGLVEYDPLPDYGRDGHTIADDRAGWDLWGSNLERFLASNFAPSKEPQVAQGP</sequence>
<dbReference type="EMBL" id="WMBQ01000001">
    <property type="protein sequence ID" value="MTD94520.1"/>
    <property type="molecule type" value="Genomic_DNA"/>
</dbReference>
<feature type="domain" description="Peptidase S9 prolyl oligopeptidase catalytic" evidence="2">
    <location>
        <begin position="67"/>
        <end position="163"/>
    </location>
</feature>
<keyword evidence="4" id="KW-1185">Reference proteome</keyword>
<dbReference type="PANTHER" id="PTHR22946:SF9">
    <property type="entry name" value="POLYKETIDE TRANSFERASE AF380"/>
    <property type="match status" value="1"/>
</dbReference>
<protein>
    <submittedName>
        <fullName evidence="3">Alpha/beta fold hydrolase</fullName>
    </submittedName>
</protein>
<proteinExistence type="predicted"/>
<dbReference type="InterPro" id="IPR050261">
    <property type="entry name" value="FrsA_esterase"/>
</dbReference>
<dbReference type="GO" id="GO:0052689">
    <property type="term" value="F:carboxylic ester hydrolase activity"/>
    <property type="evidence" value="ECO:0007669"/>
    <property type="project" value="UniProtKB-ARBA"/>
</dbReference>
<dbReference type="GO" id="GO:0008236">
    <property type="term" value="F:serine-type peptidase activity"/>
    <property type="evidence" value="ECO:0007669"/>
    <property type="project" value="InterPro"/>
</dbReference>
<name>A0A6I3KKR5_9HYPH</name>
<dbReference type="Proteomes" id="UP000440694">
    <property type="component" value="Unassembled WGS sequence"/>
</dbReference>
<evidence type="ECO:0000313" key="4">
    <source>
        <dbReference type="Proteomes" id="UP000440694"/>
    </source>
</evidence>
<dbReference type="AlphaFoldDB" id="A0A6I3KKR5"/>
<accession>A0A6I3KKR5</accession>
<evidence type="ECO:0000313" key="3">
    <source>
        <dbReference type="EMBL" id="MTD94520.1"/>
    </source>
</evidence>
<organism evidence="3 4">
    <name type="scientific">Hyphomicrobium album</name>
    <dbReference type="NCBI Taxonomy" id="2665159"/>
    <lineage>
        <taxon>Bacteria</taxon>
        <taxon>Pseudomonadati</taxon>
        <taxon>Pseudomonadota</taxon>
        <taxon>Alphaproteobacteria</taxon>
        <taxon>Hyphomicrobiales</taxon>
        <taxon>Hyphomicrobiaceae</taxon>
        <taxon>Hyphomicrobium</taxon>
    </lineage>
</organism>
<dbReference type="Pfam" id="PF00326">
    <property type="entry name" value="Peptidase_S9"/>
    <property type="match status" value="1"/>
</dbReference>
<dbReference type="InterPro" id="IPR029058">
    <property type="entry name" value="AB_hydrolase_fold"/>
</dbReference>
<reference evidence="3 4" key="1">
    <citation type="submission" date="2019-11" db="EMBL/GenBank/DDBJ databases">
        <title>Identification of a novel strain.</title>
        <authorList>
            <person name="Xu Q."/>
            <person name="Wang G."/>
        </authorList>
    </citation>
    <scope>NUCLEOTIDE SEQUENCE [LARGE SCALE GENOMIC DNA]</scope>
    <source>
        <strain evidence="4">xq</strain>
    </source>
</reference>
<evidence type="ECO:0000256" key="1">
    <source>
        <dbReference type="ARBA" id="ARBA00022801"/>
    </source>
</evidence>
<keyword evidence="1 3" id="KW-0378">Hydrolase</keyword>
<evidence type="ECO:0000259" key="2">
    <source>
        <dbReference type="Pfam" id="PF00326"/>
    </source>
</evidence>
<dbReference type="SUPFAM" id="SSF53474">
    <property type="entry name" value="alpha/beta-Hydrolases"/>
    <property type="match status" value="1"/>
</dbReference>
<dbReference type="GO" id="GO:0006508">
    <property type="term" value="P:proteolysis"/>
    <property type="evidence" value="ECO:0007669"/>
    <property type="project" value="InterPro"/>
</dbReference>
<comment type="caution">
    <text evidence="3">The sequence shown here is derived from an EMBL/GenBank/DDBJ whole genome shotgun (WGS) entry which is preliminary data.</text>
</comment>
<dbReference type="Gene3D" id="3.40.50.1820">
    <property type="entry name" value="alpha/beta hydrolase"/>
    <property type="match status" value="1"/>
</dbReference>
<gene>
    <name evidence="3" type="ORF">GIW81_09275</name>
</gene>
<dbReference type="InterPro" id="IPR001375">
    <property type="entry name" value="Peptidase_S9_cat"/>
</dbReference>